<dbReference type="InterPro" id="IPR011990">
    <property type="entry name" value="TPR-like_helical_dom_sf"/>
</dbReference>
<evidence type="ECO:0000256" key="3">
    <source>
        <dbReference type="ARBA" id="ARBA00022729"/>
    </source>
</evidence>
<dbReference type="InterPro" id="IPR012944">
    <property type="entry name" value="SusD_RagB_dom"/>
</dbReference>
<name>A0ABU7RF44_9BACT</name>
<protein>
    <submittedName>
        <fullName evidence="8">RagB/SusD family nutrient uptake outer membrane protein</fullName>
    </submittedName>
</protein>
<comment type="caution">
    <text evidence="8">The sequence shown here is derived from an EMBL/GenBank/DDBJ whole genome shotgun (WGS) entry which is preliminary data.</text>
</comment>
<keyword evidence="4" id="KW-0472">Membrane</keyword>
<keyword evidence="3" id="KW-0732">Signal</keyword>
<sequence>MMTRHIYTILILMAFTYTSCQKLEDWPMELITEEYLWDEKDSLGTNASYFLNTIYGEMPTGFNRIGGNLLCAATDDAVPSADNATVSRITNGGYSPINNPDDSWSANYASIRKCNLFLQNFPRITLKQDLRQEGVYWMAEARFLRALFYFELVKRYGGVPLLGDRVLTLDDDLRLPRNSYEECINYIVNECDVAKENLRPDPVPNGDFGRITKMAALTLKAKALLYAASPLNNPSNDKNKWRLAKDALAEAIQYGSSSGFSLESSFSNVFLTRKNNEIILAYQRAVTTDLELNNAPIGYVSGNTASRGRTSPTQELVDAFPTIKGLPITDDIKSPINPTGYDPNNPYANRDPRLSLTVFYNGMPWLNRPVETFDGGLDRPGGAVVQTKTGYYMRKFLGNFSSGTAYSNQTHNFPIFRYADVLLMFVEAKNEVDGPVDSVYTYLREIRRRAGIQQGSAPNLYGIPDGLSQDAMRELIRNERRIEMAFEEQRYWDLRRWKIAEQIFNKPLHGVRISKVGSNFTYNIETLAIPFQFIAPRMYRYPIPFSEISKNPNLTQNEDYLTVH</sequence>
<evidence type="ECO:0000256" key="4">
    <source>
        <dbReference type="ARBA" id="ARBA00023136"/>
    </source>
</evidence>
<dbReference type="EMBL" id="JAZGLY010000002">
    <property type="protein sequence ID" value="MEE6186625.1"/>
    <property type="molecule type" value="Genomic_DNA"/>
</dbReference>
<dbReference type="Proteomes" id="UP001357452">
    <property type="component" value="Unassembled WGS sequence"/>
</dbReference>
<comment type="similarity">
    <text evidence="2">Belongs to the SusD family.</text>
</comment>
<dbReference type="RefSeq" id="WP_330974032.1">
    <property type="nucleotide sequence ID" value="NZ_JAZGLY010000002.1"/>
</dbReference>
<comment type="subcellular location">
    <subcellularLocation>
        <location evidence="1">Cell outer membrane</location>
    </subcellularLocation>
</comment>
<evidence type="ECO:0000256" key="1">
    <source>
        <dbReference type="ARBA" id="ARBA00004442"/>
    </source>
</evidence>
<evidence type="ECO:0000313" key="9">
    <source>
        <dbReference type="Proteomes" id="UP001357452"/>
    </source>
</evidence>
<dbReference type="SUPFAM" id="SSF48452">
    <property type="entry name" value="TPR-like"/>
    <property type="match status" value="1"/>
</dbReference>
<dbReference type="InterPro" id="IPR033985">
    <property type="entry name" value="SusD-like_N"/>
</dbReference>
<organism evidence="8 9">
    <name type="scientific">Niabella digestorum</name>
    <dbReference type="NCBI Taxonomy" id="3117701"/>
    <lineage>
        <taxon>Bacteria</taxon>
        <taxon>Pseudomonadati</taxon>
        <taxon>Bacteroidota</taxon>
        <taxon>Chitinophagia</taxon>
        <taxon>Chitinophagales</taxon>
        <taxon>Chitinophagaceae</taxon>
        <taxon>Niabella</taxon>
    </lineage>
</organism>
<feature type="domain" description="SusD-like N-terminal" evidence="7">
    <location>
        <begin position="90"/>
        <end position="222"/>
    </location>
</feature>
<dbReference type="Gene3D" id="1.25.40.390">
    <property type="match status" value="1"/>
</dbReference>
<proteinExistence type="inferred from homology"/>
<feature type="domain" description="RagB/SusD" evidence="6">
    <location>
        <begin position="294"/>
        <end position="560"/>
    </location>
</feature>
<gene>
    <name evidence="8" type="ORF">V2H41_04990</name>
</gene>
<dbReference type="Pfam" id="PF14322">
    <property type="entry name" value="SusD-like_3"/>
    <property type="match status" value="1"/>
</dbReference>
<reference evidence="8 9" key="1">
    <citation type="submission" date="2024-01" db="EMBL/GenBank/DDBJ databases">
        <title>Niabella digestum sp. nov., isolated from waste digestion system.</title>
        <authorList>
            <person name="Zhang L."/>
        </authorList>
    </citation>
    <scope>NUCLEOTIDE SEQUENCE [LARGE SCALE GENOMIC DNA]</scope>
    <source>
        <strain evidence="8 9">A18</strain>
    </source>
</reference>
<accession>A0ABU7RF44</accession>
<evidence type="ECO:0000259" key="6">
    <source>
        <dbReference type="Pfam" id="PF07980"/>
    </source>
</evidence>
<keyword evidence="5" id="KW-0998">Cell outer membrane</keyword>
<dbReference type="CDD" id="cd08977">
    <property type="entry name" value="SusD"/>
    <property type="match status" value="1"/>
</dbReference>
<evidence type="ECO:0000259" key="7">
    <source>
        <dbReference type="Pfam" id="PF14322"/>
    </source>
</evidence>
<evidence type="ECO:0000256" key="2">
    <source>
        <dbReference type="ARBA" id="ARBA00006275"/>
    </source>
</evidence>
<keyword evidence="9" id="KW-1185">Reference proteome</keyword>
<evidence type="ECO:0000256" key="5">
    <source>
        <dbReference type="ARBA" id="ARBA00023237"/>
    </source>
</evidence>
<evidence type="ECO:0000313" key="8">
    <source>
        <dbReference type="EMBL" id="MEE6186625.1"/>
    </source>
</evidence>
<dbReference type="Pfam" id="PF07980">
    <property type="entry name" value="SusD_RagB"/>
    <property type="match status" value="1"/>
</dbReference>